<evidence type="ECO:0000313" key="2">
    <source>
        <dbReference type="EMBL" id="AEX86477.1"/>
    </source>
</evidence>
<keyword evidence="2" id="KW-0808">Transferase</keyword>
<dbReference type="Proteomes" id="UP000007161">
    <property type="component" value="Chromosome"/>
</dbReference>
<evidence type="ECO:0000259" key="1">
    <source>
        <dbReference type="PROSITE" id="PS51186"/>
    </source>
</evidence>
<dbReference type="InterPro" id="IPR016181">
    <property type="entry name" value="Acyl_CoA_acyltransferase"/>
</dbReference>
<protein>
    <submittedName>
        <fullName evidence="2">Acetyltransferase, ribosomal protein N-acetylase</fullName>
    </submittedName>
</protein>
<dbReference type="SUPFAM" id="SSF55729">
    <property type="entry name" value="Acyl-CoA N-acyltransferases (Nat)"/>
    <property type="match status" value="1"/>
</dbReference>
<dbReference type="KEGG" id="mpz:Marpi_2102"/>
<dbReference type="Gene3D" id="3.40.630.30">
    <property type="match status" value="1"/>
</dbReference>
<reference evidence="3" key="2">
    <citation type="submission" date="2012-01" db="EMBL/GenBank/DDBJ databases">
        <title>Complete sequence of chromosome of Marinitoga piezophila KA3.</title>
        <authorList>
            <person name="Lucas S."/>
            <person name="Han J."/>
            <person name="Lapidus A."/>
            <person name="Cheng J.-F."/>
            <person name="Goodwin L."/>
            <person name="Pitluck S."/>
            <person name="Peters L."/>
            <person name="Mikhailova N."/>
            <person name="Teshima H."/>
            <person name="Detter J.C."/>
            <person name="Han C."/>
            <person name="Tapia R."/>
            <person name="Land M."/>
            <person name="Hauser L."/>
            <person name="Kyrpides N."/>
            <person name="Ivanova N."/>
            <person name="Pagani I."/>
            <person name="Jebbar M."/>
            <person name="Vannier P."/>
            <person name="Oger P."/>
            <person name="Cario A."/>
            <person name="Bartlett D."/>
            <person name="Noll K.M."/>
            <person name="Woyke T."/>
        </authorList>
    </citation>
    <scope>NUCLEOTIDE SEQUENCE [LARGE SCALE GENOMIC DNA]</scope>
    <source>
        <strain evidence="3">DSM 14283 / JCM 11233 / KA3</strain>
    </source>
</reference>
<keyword evidence="2" id="KW-0687">Ribonucleoprotein</keyword>
<dbReference type="AlphaFoldDB" id="H2J7I4"/>
<dbReference type="RefSeq" id="WP_014297547.1">
    <property type="nucleotide sequence ID" value="NC_016751.1"/>
</dbReference>
<organism evidence="2 3">
    <name type="scientific">Marinitoga piezophila (strain DSM 14283 / JCM 11233 / KA3)</name>
    <dbReference type="NCBI Taxonomy" id="443254"/>
    <lineage>
        <taxon>Bacteria</taxon>
        <taxon>Thermotogati</taxon>
        <taxon>Thermotogota</taxon>
        <taxon>Thermotogae</taxon>
        <taxon>Petrotogales</taxon>
        <taxon>Petrotogaceae</taxon>
        <taxon>Marinitoga</taxon>
    </lineage>
</organism>
<proteinExistence type="predicted"/>
<dbReference type="Pfam" id="PF00583">
    <property type="entry name" value="Acetyltransf_1"/>
    <property type="match status" value="1"/>
</dbReference>
<dbReference type="PANTHER" id="PTHR43415">
    <property type="entry name" value="SPERMIDINE N(1)-ACETYLTRANSFERASE"/>
    <property type="match status" value="1"/>
</dbReference>
<dbReference type="HOGENOM" id="CLU_739269_0_0_0"/>
<name>H2J7I4_MARPK</name>
<evidence type="ECO:0000313" key="3">
    <source>
        <dbReference type="Proteomes" id="UP000007161"/>
    </source>
</evidence>
<feature type="domain" description="N-acetyltransferase" evidence="1">
    <location>
        <begin position="196"/>
        <end position="359"/>
    </location>
</feature>
<gene>
    <name evidence="2" type="ordered locus">Marpi_2102</name>
</gene>
<keyword evidence="3" id="KW-1185">Reference proteome</keyword>
<dbReference type="PROSITE" id="PS51186">
    <property type="entry name" value="GNAT"/>
    <property type="match status" value="1"/>
</dbReference>
<dbReference type="PANTHER" id="PTHR43415:SF3">
    <property type="entry name" value="GNAT-FAMILY ACETYLTRANSFERASE"/>
    <property type="match status" value="1"/>
</dbReference>
<sequence length="374" mass="44401">MRKIYRNDYGDFFFHVKDNTEIINILENTINIPKRNIYFFSEVKNDTLYINNIGKFSVFKMKNKYVQGNTQTFLDFIIENEIIYSILKLLKKINIPFTVWDLINFYKSGYTFRFLGNENEILAFYIVKNNKVELMEFSVYNPSLILQALNDIKNYTADEYLISLYPSQEKLKNALKKYGAILQKEYYVFVKGNHGIHIDYPNKNDSKNLLDFFNTIFENSETLLTTADEFDLSEKEIKTLIDFSNKNFGFRTLIARYNENIIANCDIQWNLKRRRIQKTAKLGVSVLERFRGIGIGRLLIKNHITWCLENPKIHRLELEVFSNNPKAYELYKKLGFIEEGKRREAVYIKNKYYDIIMMGIITEPKNIFLENKRG</sequence>
<dbReference type="GO" id="GO:0005840">
    <property type="term" value="C:ribosome"/>
    <property type="evidence" value="ECO:0007669"/>
    <property type="project" value="UniProtKB-KW"/>
</dbReference>
<dbReference type="STRING" id="443254.Marpi_2102"/>
<dbReference type="InterPro" id="IPR000182">
    <property type="entry name" value="GNAT_dom"/>
</dbReference>
<accession>H2J7I4</accession>
<keyword evidence="2" id="KW-0689">Ribosomal protein</keyword>
<dbReference type="eggNOG" id="COG1670">
    <property type="taxonomic scope" value="Bacteria"/>
</dbReference>
<dbReference type="EMBL" id="CP003257">
    <property type="protein sequence ID" value="AEX86477.1"/>
    <property type="molecule type" value="Genomic_DNA"/>
</dbReference>
<reference evidence="2 3" key="1">
    <citation type="journal article" date="2012" name="J. Bacteriol.">
        <title>Complete Genome Sequence of the Thermophilic, Piezophilic, Heterotrophic Bacterium Marinitoga piezophila KA3.</title>
        <authorList>
            <person name="Lucas S."/>
            <person name="Han J."/>
            <person name="Lapidus A."/>
            <person name="Cheng J.F."/>
            <person name="Goodwin L.A."/>
            <person name="Pitluck S."/>
            <person name="Peters L."/>
            <person name="Mikhailova N."/>
            <person name="Teshima H."/>
            <person name="Detter J.C."/>
            <person name="Han C."/>
            <person name="Tapia R."/>
            <person name="Land M."/>
            <person name="Hauser L."/>
            <person name="Kyrpides N.C."/>
            <person name="Ivanova N."/>
            <person name="Pagani I."/>
            <person name="Vannier P."/>
            <person name="Oger P."/>
            <person name="Bartlett D.H."/>
            <person name="Noll K.M."/>
            <person name="Woyke T."/>
            <person name="Jebbar M."/>
        </authorList>
    </citation>
    <scope>NUCLEOTIDE SEQUENCE [LARGE SCALE GENOMIC DNA]</scope>
    <source>
        <strain evidence="3">DSM 14283 / JCM 11233 / KA3</strain>
    </source>
</reference>
<dbReference type="GO" id="GO:0016747">
    <property type="term" value="F:acyltransferase activity, transferring groups other than amino-acyl groups"/>
    <property type="evidence" value="ECO:0007669"/>
    <property type="project" value="InterPro"/>
</dbReference>